<sequence>MRMSGRQPLLDIREFLRRHPNISAAIPETSLLKEAIREAESDQLGADSRPSTPLKASIPQTHEDFFALAQELFTPDIPYRAEPSHVWSALLTQLGNELRASITRSHRNLQLEKGTKGMNGLLRHVTRGLIGIARAAHLAKYFPSLKKHSIFLNLRASIHTVWASLKIWSSAAERLEALLLRHGLAATVRWRQNAAKASESRVNMRNRLQLVEKVTLDGLARIQPLKLILESLDSDEEWKRGPYGIEGPVKLKQLLLYTGDGGRRKKGSEMLKQLLLNTAARPAPRPASSVLPSETHDEPAITEQTKVSVENDERATETTDSTVPLDHGPQSPEGGATLDQEVATTLAPEDQHSTVPLDHGPQSPEGGATLDQEVATTLAPEDQRHQMPVLPGAHGDGQLIDEALSKLDSFIHAVFDVTSEMPIPDALPDAASGNADKVMADVQPPDEAVGKEAFISSGAAPGHQHPSYRRCLRSSTPSIRHQMRDLPAALADDQAVDEALSMLESYGLSALDVTSEMPIPDALPDAASGNADTVMADVQPSDEAGHQMRDLPAALADDQVIDEALSMLESGDQEAFEAALAAAVNELFYGETDES</sequence>
<evidence type="ECO:0000313" key="2">
    <source>
        <dbReference type="EMBL" id="CEL74520.1"/>
    </source>
</evidence>
<protein>
    <submittedName>
        <fullName evidence="2">Uncharacterized protein</fullName>
    </submittedName>
</protein>
<evidence type="ECO:0000256" key="1">
    <source>
        <dbReference type="SAM" id="MobiDB-lite"/>
    </source>
</evidence>
<dbReference type="EMBL" id="LN714497">
    <property type="protein sequence ID" value="CEL74520.1"/>
    <property type="molecule type" value="Genomic_DNA"/>
</dbReference>
<organism evidence="2">
    <name type="scientific">Toxoplasma gondii (strain ATCC 50861 / VEG)</name>
    <dbReference type="NCBI Taxonomy" id="432359"/>
    <lineage>
        <taxon>Eukaryota</taxon>
        <taxon>Sar</taxon>
        <taxon>Alveolata</taxon>
        <taxon>Apicomplexa</taxon>
        <taxon>Conoidasida</taxon>
        <taxon>Coccidia</taxon>
        <taxon>Eucoccidiorida</taxon>
        <taxon>Eimeriorina</taxon>
        <taxon>Sarcocystidae</taxon>
        <taxon>Toxoplasma</taxon>
    </lineage>
</organism>
<dbReference type="AlphaFoldDB" id="A0A0F7V368"/>
<gene>
    <name evidence="2" type="ORF">BN1205_076645</name>
</gene>
<proteinExistence type="predicted"/>
<accession>A0A0F7V368</accession>
<reference evidence="2" key="1">
    <citation type="journal article" date="2015" name="PLoS ONE">
        <title>Comprehensive Evaluation of Toxoplasma gondii VEG and Neospora caninum LIV Genomes with Tachyzoite Stage Transcriptome and Proteome Defines Novel Transcript Features.</title>
        <authorList>
            <person name="Ramaprasad A."/>
            <person name="Mourier T."/>
            <person name="Naeem R."/>
            <person name="Malas T.B."/>
            <person name="Moussa E."/>
            <person name="Panigrahi A."/>
            <person name="Vermont S.J."/>
            <person name="Otto T.D."/>
            <person name="Wastling J."/>
            <person name="Pain A."/>
        </authorList>
    </citation>
    <scope>NUCLEOTIDE SEQUENCE</scope>
    <source>
        <strain evidence="2">VEG</strain>
    </source>
</reference>
<feature type="region of interest" description="Disordered" evidence="1">
    <location>
        <begin position="277"/>
        <end position="336"/>
    </location>
</feature>
<name>A0A0F7V368_TOXGV</name>